<keyword evidence="2" id="KW-0456">Lyase</keyword>
<dbReference type="InterPro" id="IPR048304">
    <property type="entry name" value="UbiD_Rift_dom"/>
</dbReference>
<dbReference type="EMBL" id="UOFP01000162">
    <property type="protein sequence ID" value="VAW86911.1"/>
    <property type="molecule type" value="Genomic_DNA"/>
</dbReference>
<dbReference type="EC" id="4.1.1.98" evidence="2"/>
<organism evidence="2">
    <name type="scientific">hydrothermal vent metagenome</name>
    <dbReference type="NCBI Taxonomy" id="652676"/>
    <lineage>
        <taxon>unclassified sequences</taxon>
        <taxon>metagenomes</taxon>
        <taxon>ecological metagenomes</taxon>
    </lineage>
</organism>
<dbReference type="GO" id="GO:0008694">
    <property type="term" value="F:4-hydroxy-3-polyprenylbenzoate decarboxylase activity"/>
    <property type="evidence" value="ECO:0007669"/>
    <property type="project" value="UniProtKB-EC"/>
</dbReference>
<evidence type="ECO:0000259" key="1">
    <source>
        <dbReference type="Pfam" id="PF01977"/>
    </source>
</evidence>
<accession>A0A3B0Z5U5</accession>
<dbReference type="AlphaFoldDB" id="A0A3B0Z5U5"/>
<name>A0A3B0Z5U5_9ZZZZ</name>
<protein>
    <submittedName>
        <fullName evidence="2">3-polyprenyl-4-hydroxybenzoate carboxy-lyase</fullName>
        <ecNumber evidence="2">4.1.1.98</ecNumber>
    </submittedName>
</protein>
<dbReference type="GO" id="GO:0006744">
    <property type="term" value="P:ubiquinone biosynthetic process"/>
    <property type="evidence" value="ECO:0007669"/>
    <property type="project" value="TreeGrafter"/>
</dbReference>
<reference evidence="2" key="1">
    <citation type="submission" date="2018-06" db="EMBL/GenBank/DDBJ databases">
        <authorList>
            <person name="Zhirakovskaya E."/>
        </authorList>
    </citation>
    <scope>NUCLEOTIDE SEQUENCE</scope>
</reference>
<feature type="domain" description="3-octaprenyl-4-hydroxybenzoate carboxy-lyase-like Rift-related" evidence="1">
    <location>
        <begin position="74"/>
        <end position="119"/>
    </location>
</feature>
<sequence>MQYLGSAAFPLSPSGDPTLSFESLKGSDIPVLASLFGGAQRVTLGMGEEFVTALREMDRLPVFKQVLNMAPKVVKHPPCQAVIMEGDEVDLSKLPIQTCWPGGVGPLITWGLVVTCGPTKLPPTKIGGLAHSVLMTKVINLAPPSARMSQNMNIKITV</sequence>
<gene>
    <name evidence="2" type="ORF">MNBD_GAMMA18-670</name>
</gene>
<proteinExistence type="predicted"/>
<dbReference type="InterPro" id="IPR002830">
    <property type="entry name" value="UbiD"/>
</dbReference>
<dbReference type="PANTHER" id="PTHR30108">
    <property type="entry name" value="3-OCTAPRENYL-4-HYDROXYBENZOATE CARBOXY-LYASE-RELATED"/>
    <property type="match status" value="1"/>
</dbReference>
<dbReference type="SUPFAM" id="SSF50475">
    <property type="entry name" value="FMN-binding split barrel"/>
    <property type="match status" value="1"/>
</dbReference>
<dbReference type="Pfam" id="PF01977">
    <property type="entry name" value="UbiD"/>
    <property type="match status" value="1"/>
</dbReference>
<dbReference type="GO" id="GO:0005829">
    <property type="term" value="C:cytosol"/>
    <property type="evidence" value="ECO:0007669"/>
    <property type="project" value="TreeGrafter"/>
</dbReference>
<dbReference type="PANTHER" id="PTHR30108:SF17">
    <property type="entry name" value="FERULIC ACID DECARBOXYLASE 1"/>
    <property type="match status" value="1"/>
</dbReference>
<evidence type="ECO:0000313" key="2">
    <source>
        <dbReference type="EMBL" id="VAW86911.1"/>
    </source>
</evidence>